<evidence type="ECO:0000313" key="5">
    <source>
        <dbReference type="RefSeq" id="XP_033579274.1"/>
    </source>
</evidence>
<feature type="region of interest" description="Disordered" evidence="1">
    <location>
        <begin position="243"/>
        <end position="272"/>
    </location>
</feature>
<name>A0A6A6YU74_9PEZI</name>
<accession>A0A6A6YU74</accession>
<dbReference type="AlphaFoldDB" id="A0A6A6YU74"/>
<evidence type="ECO:0000313" key="3">
    <source>
        <dbReference type="EMBL" id="KAF2812310.1"/>
    </source>
</evidence>
<evidence type="ECO:0000259" key="2">
    <source>
        <dbReference type="Pfam" id="PF06985"/>
    </source>
</evidence>
<feature type="compositionally biased region" description="Basic and acidic residues" evidence="1">
    <location>
        <begin position="243"/>
        <end position="262"/>
    </location>
</feature>
<dbReference type="PANTHER" id="PTHR10622:SF13">
    <property type="entry name" value="NACHT DOMAIN-CONTAINING PROTEIN"/>
    <property type="match status" value="1"/>
</dbReference>
<reference evidence="5" key="2">
    <citation type="submission" date="2020-04" db="EMBL/GenBank/DDBJ databases">
        <authorList>
            <consortium name="NCBI Genome Project"/>
        </authorList>
    </citation>
    <scope>NUCLEOTIDE SEQUENCE</scope>
    <source>
        <strain evidence="5">CBS 304.34</strain>
    </source>
</reference>
<evidence type="ECO:0000313" key="4">
    <source>
        <dbReference type="Proteomes" id="UP000504636"/>
    </source>
</evidence>
<feature type="domain" description="Heterokaryon incompatibility" evidence="2">
    <location>
        <begin position="25"/>
        <end position="110"/>
    </location>
</feature>
<dbReference type="InterPro" id="IPR010730">
    <property type="entry name" value="HET"/>
</dbReference>
<reference evidence="5" key="3">
    <citation type="submission" date="2025-04" db="UniProtKB">
        <authorList>
            <consortium name="RefSeq"/>
        </authorList>
    </citation>
    <scope>IDENTIFICATION</scope>
    <source>
        <strain evidence="5">CBS 304.34</strain>
    </source>
</reference>
<sequence length="303" mass="34598">MRLLKLKGDGGVSITKFRTNNVPAYAILSHTWGKDTDEVDYSDLVNGTHIRKAGYKKILFCGKQAERDGLLYFWVDSCCIDKTNNTELSEAIHSMFRWYQKAIKCYVYLIDVPARSKTPDWKAEFSQSRWFTRGWTLQELLAPRQVDFFSYDNQKLGSKRELEQHIHRITGIPTEALRGGHLSKFPVETRLSWAQNRNTTEEEDQAYCLLGIFDVSMPMIYGEGAKAWRRLLYEIGKLPDSGVGREPEMSIKEESEEGDSKGSKNSSTTPSADVQILAPIHLHYSILHPSVRTPVESRLRSDG</sequence>
<dbReference type="OrthoDB" id="674604at2759"/>
<dbReference type="PANTHER" id="PTHR10622">
    <property type="entry name" value="HET DOMAIN-CONTAINING PROTEIN"/>
    <property type="match status" value="1"/>
</dbReference>
<gene>
    <name evidence="3 5" type="ORF">BDZ99DRAFT_264589</name>
</gene>
<proteinExistence type="predicted"/>
<dbReference type="Proteomes" id="UP000504636">
    <property type="component" value="Unplaced"/>
</dbReference>
<organism evidence="3">
    <name type="scientific">Mytilinidion resinicola</name>
    <dbReference type="NCBI Taxonomy" id="574789"/>
    <lineage>
        <taxon>Eukaryota</taxon>
        <taxon>Fungi</taxon>
        <taxon>Dikarya</taxon>
        <taxon>Ascomycota</taxon>
        <taxon>Pezizomycotina</taxon>
        <taxon>Dothideomycetes</taxon>
        <taxon>Pleosporomycetidae</taxon>
        <taxon>Mytilinidiales</taxon>
        <taxon>Mytilinidiaceae</taxon>
        <taxon>Mytilinidion</taxon>
    </lineage>
</organism>
<dbReference type="GeneID" id="54454721"/>
<keyword evidence="4" id="KW-1185">Reference proteome</keyword>
<protein>
    <submittedName>
        <fullName evidence="3 5">HET-domain-containing protein</fullName>
    </submittedName>
</protein>
<reference evidence="3 5" key="1">
    <citation type="journal article" date="2020" name="Stud. Mycol.">
        <title>101 Dothideomycetes genomes: a test case for predicting lifestyles and emergence of pathogens.</title>
        <authorList>
            <person name="Haridas S."/>
            <person name="Albert R."/>
            <person name="Binder M."/>
            <person name="Bloem J."/>
            <person name="Labutti K."/>
            <person name="Salamov A."/>
            <person name="Andreopoulos B."/>
            <person name="Baker S."/>
            <person name="Barry K."/>
            <person name="Bills G."/>
            <person name="Bluhm B."/>
            <person name="Cannon C."/>
            <person name="Castanera R."/>
            <person name="Culley D."/>
            <person name="Daum C."/>
            <person name="Ezra D."/>
            <person name="Gonzalez J."/>
            <person name="Henrissat B."/>
            <person name="Kuo A."/>
            <person name="Liang C."/>
            <person name="Lipzen A."/>
            <person name="Lutzoni F."/>
            <person name="Magnuson J."/>
            <person name="Mondo S."/>
            <person name="Nolan M."/>
            <person name="Ohm R."/>
            <person name="Pangilinan J."/>
            <person name="Park H.-J."/>
            <person name="Ramirez L."/>
            <person name="Alfaro M."/>
            <person name="Sun H."/>
            <person name="Tritt A."/>
            <person name="Yoshinaga Y."/>
            <person name="Zwiers L.-H."/>
            <person name="Turgeon B."/>
            <person name="Goodwin S."/>
            <person name="Spatafora J."/>
            <person name="Crous P."/>
            <person name="Grigoriev I."/>
        </authorList>
    </citation>
    <scope>NUCLEOTIDE SEQUENCE</scope>
    <source>
        <strain evidence="3 5">CBS 304.34</strain>
    </source>
</reference>
<dbReference type="RefSeq" id="XP_033579274.1">
    <property type="nucleotide sequence ID" value="XM_033713828.1"/>
</dbReference>
<dbReference type="EMBL" id="MU003697">
    <property type="protein sequence ID" value="KAF2812310.1"/>
    <property type="molecule type" value="Genomic_DNA"/>
</dbReference>
<evidence type="ECO:0000256" key="1">
    <source>
        <dbReference type="SAM" id="MobiDB-lite"/>
    </source>
</evidence>
<dbReference type="Pfam" id="PF06985">
    <property type="entry name" value="HET"/>
    <property type="match status" value="1"/>
</dbReference>